<dbReference type="PANTHER" id="PTHR45867:SF3">
    <property type="entry name" value="ACID PHOSPHATASE TYPE 7"/>
    <property type="match status" value="1"/>
</dbReference>
<reference evidence="3 4" key="1">
    <citation type="journal article" date="2019" name="Sci. Data">
        <title>Hybrid genome assembly and annotation of Danionella translucida.</title>
        <authorList>
            <person name="Kadobianskyi M."/>
            <person name="Schulze L."/>
            <person name="Schuelke M."/>
            <person name="Judkewitz B."/>
        </authorList>
    </citation>
    <scope>NUCLEOTIDE SEQUENCE [LARGE SCALE GENOMIC DNA]</scope>
    <source>
        <strain evidence="3 4">Bolton</strain>
    </source>
</reference>
<comment type="caution">
    <text evidence="3">The sequence shown here is derived from an EMBL/GenBank/DDBJ whole genome shotgun (WGS) entry which is preliminary data.</text>
</comment>
<dbReference type="SUPFAM" id="SSF49363">
    <property type="entry name" value="Purple acid phosphatase, N-terminal domain"/>
    <property type="match status" value="1"/>
</dbReference>
<dbReference type="GO" id="GO:0046872">
    <property type="term" value="F:metal ion binding"/>
    <property type="evidence" value="ECO:0007669"/>
    <property type="project" value="InterPro"/>
</dbReference>
<dbReference type="EMBL" id="SRMA01026473">
    <property type="protein sequence ID" value="TRY83544.1"/>
    <property type="molecule type" value="Genomic_DNA"/>
</dbReference>
<keyword evidence="4" id="KW-1185">Reference proteome</keyword>
<keyword evidence="1" id="KW-0732">Signal</keyword>
<dbReference type="OrthoDB" id="45007at2759"/>
<feature type="chain" id="PRO_5021928480" description="Purple acid phosphatase N-terminal domain-containing protein" evidence="1">
    <location>
        <begin position="19"/>
        <end position="186"/>
    </location>
</feature>
<dbReference type="PANTHER" id="PTHR45867">
    <property type="entry name" value="PURPLE ACID PHOSPHATASE"/>
    <property type="match status" value="1"/>
</dbReference>
<sequence length="186" mass="20968">MKMTSLRLLLWCFSGVITRNHCLPPIGTQPEQVHISYPGLKNSMLITWSSANETESVVEYGVWGGKLFTHSAKGTESVFVNEGVEQRVMFIHRVLLSNLTPGASYVYHCGSSFGWSDIFFFSALNESVFFSPRFALFGDLGNENPQSLSRLQKDTQMGMYDIILHIGKMLCLRNGVNMIIFPAMDW</sequence>
<dbReference type="GO" id="GO:0003993">
    <property type="term" value="F:acid phosphatase activity"/>
    <property type="evidence" value="ECO:0007669"/>
    <property type="project" value="InterPro"/>
</dbReference>
<proteinExistence type="predicted"/>
<accession>A0A553Q0T7</accession>
<evidence type="ECO:0000259" key="2">
    <source>
        <dbReference type="Pfam" id="PF16656"/>
    </source>
</evidence>
<dbReference type="Gene3D" id="2.60.40.380">
    <property type="entry name" value="Purple acid phosphatase-like, N-terminal"/>
    <property type="match status" value="1"/>
</dbReference>
<dbReference type="Proteomes" id="UP000316079">
    <property type="component" value="Unassembled WGS sequence"/>
</dbReference>
<dbReference type="InterPro" id="IPR015914">
    <property type="entry name" value="PAPs_N"/>
</dbReference>
<dbReference type="AlphaFoldDB" id="A0A553Q0T7"/>
<feature type="signal peptide" evidence="1">
    <location>
        <begin position="1"/>
        <end position="18"/>
    </location>
</feature>
<evidence type="ECO:0000256" key="1">
    <source>
        <dbReference type="SAM" id="SignalP"/>
    </source>
</evidence>
<organism evidence="3 4">
    <name type="scientific">Danionella cerebrum</name>
    <dbReference type="NCBI Taxonomy" id="2873325"/>
    <lineage>
        <taxon>Eukaryota</taxon>
        <taxon>Metazoa</taxon>
        <taxon>Chordata</taxon>
        <taxon>Craniata</taxon>
        <taxon>Vertebrata</taxon>
        <taxon>Euteleostomi</taxon>
        <taxon>Actinopterygii</taxon>
        <taxon>Neopterygii</taxon>
        <taxon>Teleostei</taxon>
        <taxon>Ostariophysi</taxon>
        <taxon>Cypriniformes</taxon>
        <taxon>Danionidae</taxon>
        <taxon>Danioninae</taxon>
        <taxon>Danionella</taxon>
    </lineage>
</organism>
<dbReference type="Pfam" id="PF16656">
    <property type="entry name" value="Pur_ac_phosph_N"/>
    <property type="match status" value="1"/>
</dbReference>
<evidence type="ECO:0000313" key="4">
    <source>
        <dbReference type="Proteomes" id="UP000316079"/>
    </source>
</evidence>
<gene>
    <name evidence="3" type="ORF">DNTS_016254</name>
</gene>
<evidence type="ECO:0000313" key="3">
    <source>
        <dbReference type="EMBL" id="TRY83544.1"/>
    </source>
</evidence>
<name>A0A553Q0T7_9TELE</name>
<protein>
    <recommendedName>
        <fullName evidence="2">Purple acid phosphatase N-terminal domain-containing protein</fullName>
    </recommendedName>
</protein>
<feature type="domain" description="Purple acid phosphatase N-terminal" evidence="2">
    <location>
        <begin position="30"/>
        <end position="122"/>
    </location>
</feature>
<dbReference type="InterPro" id="IPR008963">
    <property type="entry name" value="Purple_acid_Pase-like_N"/>
</dbReference>